<dbReference type="PANTHER" id="PTHR40697">
    <property type="entry name" value="ACETOIN CATABOLISM PROTEIN X"/>
    <property type="match status" value="1"/>
</dbReference>
<sequence>MTARRLGIVINPIAGMGGRVGLHGTDGDEIAKARARGAKPVTCLRAARAMSRLRDRAGSPRFDVLTAGGEMGAAVLDELDIPHEVVHHPAGDTTPADTRKAVAALAEHSVDLLMLVGGDGTLRDAAASLGAHSIATLGVPSGVKMHSSAFATSPEAAADVAARYLADPDLIGLRTAEVVDCADGATQLFATLQVPAVEGSLQAAKSVARRRDDTAELVGLASDIAGGMERGRLYLLGPGTTVGLVSAALGIAHTTLGVDAVVDRALIGADLGESELIDLLREQRHSTLILGVVGGQGYLLGRGNQQLTPAVLAAVGHDNVVVLAARGKIATLAPPVLRVDVGDSSAEQPLSGYQRVHVARGHSTVLRIVS</sequence>
<keyword evidence="2" id="KW-1185">Reference proteome</keyword>
<dbReference type="InterPro" id="IPR002504">
    <property type="entry name" value="NADK"/>
</dbReference>
<dbReference type="RefSeq" id="WP_094484067.1">
    <property type="nucleotide sequence ID" value="NZ_NOZR01000031.1"/>
</dbReference>
<dbReference type="InterPro" id="IPR039065">
    <property type="entry name" value="AcoX-like"/>
</dbReference>
<dbReference type="PANTHER" id="PTHR40697:SF2">
    <property type="entry name" value="ATP-NAD KINASE-RELATED"/>
    <property type="match status" value="1"/>
</dbReference>
<dbReference type="GO" id="GO:0005524">
    <property type="term" value="F:ATP binding"/>
    <property type="evidence" value="ECO:0007669"/>
    <property type="project" value="UniProtKB-ARBA"/>
</dbReference>
<name>A0A255D777_9MYCO</name>
<evidence type="ECO:0008006" key="3">
    <source>
        <dbReference type="Google" id="ProtNLM"/>
    </source>
</evidence>
<dbReference type="EMBL" id="NOZR01000031">
    <property type="protein sequence ID" value="OYN75206.1"/>
    <property type="molecule type" value="Genomic_DNA"/>
</dbReference>
<reference evidence="1 2" key="1">
    <citation type="submission" date="2017-07" db="EMBL/GenBank/DDBJ databases">
        <title>The new phylogeny of genus Mycobacterium.</title>
        <authorList>
            <person name="Tortoli E."/>
            <person name="Trovato A."/>
            <person name="Cirillo D.M."/>
        </authorList>
    </citation>
    <scope>NUCLEOTIDE SEQUENCE [LARGE SCALE GENOMIC DNA]</scope>
    <source>
        <strain evidence="1 2">ATCC 33027</strain>
    </source>
</reference>
<dbReference type="InterPro" id="IPR016064">
    <property type="entry name" value="NAD/diacylglycerol_kinase_sf"/>
</dbReference>
<accession>A0A255D777</accession>
<comment type="caution">
    <text evidence="1">The sequence shown here is derived from an EMBL/GenBank/DDBJ whole genome shotgun (WGS) entry which is preliminary data.</text>
</comment>
<proteinExistence type="predicted"/>
<dbReference type="GO" id="GO:0006741">
    <property type="term" value="P:NADP+ biosynthetic process"/>
    <property type="evidence" value="ECO:0007669"/>
    <property type="project" value="InterPro"/>
</dbReference>
<dbReference type="AlphaFoldDB" id="A0A255D777"/>
<dbReference type="GO" id="GO:0003951">
    <property type="term" value="F:NAD+ kinase activity"/>
    <property type="evidence" value="ECO:0007669"/>
    <property type="project" value="InterPro"/>
</dbReference>
<gene>
    <name evidence="1" type="ORF">CG716_26235</name>
</gene>
<dbReference type="GO" id="GO:0051287">
    <property type="term" value="F:NAD binding"/>
    <property type="evidence" value="ECO:0007669"/>
    <property type="project" value="UniProtKB-ARBA"/>
</dbReference>
<dbReference type="OrthoDB" id="5511344at2"/>
<dbReference type="Pfam" id="PF20143">
    <property type="entry name" value="NAD_kinase_C"/>
    <property type="match status" value="1"/>
</dbReference>
<dbReference type="Proteomes" id="UP000216063">
    <property type="component" value="Unassembled WGS sequence"/>
</dbReference>
<protein>
    <recommendedName>
        <fullName evidence="3">ATP-NAD kinase</fullName>
    </recommendedName>
</protein>
<evidence type="ECO:0000313" key="1">
    <source>
        <dbReference type="EMBL" id="OYN75206.1"/>
    </source>
</evidence>
<organism evidence="1 2">
    <name type="scientific">Mycolicibacterium sphagni</name>
    <dbReference type="NCBI Taxonomy" id="1786"/>
    <lineage>
        <taxon>Bacteria</taxon>
        <taxon>Bacillati</taxon>
        <taxon>Actinomycetota</taxon>
        <taxon>Actinomycetes</taxon>
        <taxon>Mycobacteriales</taxon>
        <taxon>Mycobacteriaceae</taxon>
        <taxon>Mycolicibacterium</taxon>
    </lineage>
</organism>
<evidence type="ECO:0000313" key="2">
    <source>
        <dbReference type="Proteomes" id="UP000216063"/>
    </source>
</evidence>
<dbReference type="Pfam" id="PF01513">
    <property type="entry name" value="NAD_kinase"/>
    <property type="match status" value="1"/>
</dbReference>
<dbReference type="SUPFAM" id="SSF111331">
    <property type="entry name" value="NAD kinase/diacylglycerol kinase-like"/>
    <property type="match status" value="1"/>
</dbReference>